<keyword evidence="1" id="KW-1133">Transmembrane helix</keyword>
<feature type="transmembrane region" description="Helical" evidence="1">
    <location>
        <begin position="12"/>
        <end position="31"/>
    </location>
</feature>
<proteinExistence type="predicted"/>
<organism evidence="2 3">
    <name type="scientific">Desulforamulus profundi</name>
    <dbReference type="NCBI Taxonomy" id="1383067"/>
    <lineage>
        <taxon>Bacteria</taxon>
        <taxon>Bacillati</taxon>
        <taxon>Bacillota</taxon>
        <taxon>Clostridia</taxon>
        <taxon>Eubacteriales</taxon>
        <taxon>Peptococcaceae</taxon>
        <taxon>Desulforamulus</taxon>
    </lineage>
</organism>
<dbReference type="Proteomes" id="UP000222564">
    <property type="component" value="Unassembled WGS sequence"/>
</dbReference>
<name>A0A2C6MG63_9FIRM</name>
<sequence>MGADGKASLSQFPYFMPIHNFVFGLEFLFHIKSLALHKTFA</sequence>
<keyword evidence="1" id="KW-0472">Membrane</keyword>
<evidence type="ECO:0000313" key="3">
    <source>
        <dbReference type="Proteomes" id="UP000222564"/>
    </source>
</evidence>
<gene>
    <name evidence="2" type="ORF">P378_04950</name>
</gene>
<keyword evidence="1" id="KW-0812">Transmembrane</keyword>
<dbReference type="EMBL" id="AWQQ01000028">
    <property type="protein sequence ID" value="PHJ39198.1"/>
    <property type="molecule type" value="Genomic_DNA"/>
</dbReference>
<keyword evidence="3" id="KW-1185">Reference proteome</keyword>
<reference evidence="2 3" key="1">
    <citation type="submission" date="2013-09" db="EMBL/GenBank/DDBJ databases">
        <title>Biodegradation of hydrocarbons in the deep terrestrial subsurface : characterization of a microbial consortium composed of two Desulfotomaculum species originating from a deep geological formation.</title>
        <authorList>
            <person name="Aullo T."/>
            <person name="Berlendis S."/>
            <person name="Lascourreges J.-F."/>
            <person name="Dessort D."/>
            <person name="Saint-Laurent S."/>
            <person name="Schraauwers B."/>
            <person name="Mas J."/>
            <person name="Magot M."/>
            <person name="Ranchou-Peyruse A."/>
        </authorList>
    </citation>
    <scope>NUCLEOTIDE SEQUENCE [LARGE SCALE GENOMIC DNA]</scope>
    <source>
        <strain evidence="2 3">Bs107</strain>
    </source>
</reference>
<comment type="caution">
    <text evidence="2">The sequence shown here is derived from an EMBL/GenBank/DDBJ whole genome shotgun (WGS) entry which is preliminary data.</text>
</comment>
<evidence type="ECO:0000256" key="1">
    <source>
        <dbReference type="SAM" id="Phobius"/>
    </source>
</evidence>
<accession>A0A2C6MG63</accession>
<protein>
    <submittedName>
        <fullName evidence="2">Uncharacterized protein</fullName>
    </submittedName>
</protein>
<evidence type="ECO:0000313" key="2">
    <source>
        <dbReference type="EMBL" id="PHJ39198.1"/>
    </source>
</evidence>
<dbReference type="AlphaFoldDB" id="A0A2C6MG63"/>